<gene>
    <name evidence="1" type="ORF">WMSIL1_LOCUS14184</name>
</gene>
<accession>A0A564ZAR5</accession>
<protein>
    <submittedName>
        <fullName evidence="1">Uncharacterized protein</fullName>
    </submittedName>
</protein>
<dbReference type="EMBL" id="CABIJS010000706">
    <property type="protein sequence ID" value="VUZ56587.1"/>
    <property type="molecule type" value="Genomic_DNA"/>
</dbReference>
<evidence type="ECO:0000313" key="1">
    <source>
        <dbReference type="EMBL" id="VUZ56587.1"/>
    </source>
</evidence>
<reference evidence="1 2" key="1">
    <citation type="submission" date="2019-07" db="EMBL/GenBank/DDBJ databases">
        <authorList>
            <person name="Jastrzebski P J."/>
            <person name="Paukszto L."/>
            <person name="Jastrzebski P J."/>
        </authorList>
    </citation>
    <scope>NUCLEOTIDE SEQUENCE [LARGE SCALE GENOMIC DNA]</scope>
    <source>
        <strain evidence="1 2">WMS-il1</strain>
    </source>
</reference>
<sequence length="132" mass="14112">MIKEVGIDLRPDLTIEGVTCGREVGCGCSHLGKWGYPVISSKDVSRIGNRGGSGRGGGSRGGLGLYWEVFWLVAFWKLRFRAAVEGGVVSAKAGHDPFILDFTISLTSSIGLYTAIVSVLSTLHDFATFDES</sequence>
<keyword evidence="2" id="KW-1185">Reference proteome</keyword>
<dbReference type="Proteomes" id="UP000321570">
    <property type="component" value="Unassembled WGS sequence"/>
</dbReference>
<proteinExistence type="predicted"/>
<organism evidence="1 2">
    <name type="scientific">Hymenolepis diminuta</name>
    <name type="common">Rat tapeworm</name>
    <dbReference type="NCBI Taxonomy" id="6216"/>
    <lineage>
        <taxon>Eukaryota</taxon>
        <taxon>Metazoa</taxon>
        <taxon>Spiralia</taxon>
        <taxon>Lophotrochozoa</taxon>
        <taxon>Platyhelminthes</taxon>
        <taxon>Cestoda</taxon>
        <taxon>Eucestoda</taxon>
        <taxon>Cyclophyllidea</taxon>
        <taxon>Hymenolepididae</taxon>
        <taxon>Hymenolepis</taxon>
    </lineage>
</organism>
<evidence type="ECO:0000313" key="2">
    <source>
        <dbReference type="Proteomes" id="UP000321570"/>
    </source>
</evidence>
<dbReference type="AlphaFoldDB" id="A0A564ZAR5"/>
<name>A0A564ZAR5_HYMDI</name>